<dbReference type="STRING" id="69322.SAMN05443669_100785"/>
<dbReference type="OrthoDB" id="9763354at2"/>
<proteinExistence type="predicted"/>
<evidence type="ECO:0000313" key="2">
    <source>
        <dbReference type="EMBL" id="SHL43702.1"/>
    </source>
</evidence>
<feature type="repeat" description="TPR" evidence="1">
    <location>
        <begin position="502"/>
        <end position="535"/>
    </location>
</feature>
<dbReference type="Pfam" id="PF13181">
    <property type="entry name" value="TPR_8"/>
    <property type="match status" value="1"/>
</dbReference>
<reference evidence="3" key="1">
    <citation type="submission" date="2016-11" db="EMBL/GenBank/DDBJ databases">
        <authorList>
            <person name="Varghese N."/>
            <person name="Submissions S."/>
        </authorList>
    </citation>
    <scope>NUCLEOTIDE SEQUENCE [LARGE SCALE GENOMIC DNA]</scope>
    <source>
        <strain evidence="3">DSM 3661</strain>
    </source>
</reference>
<accession>A0A1M7ALN7</accession>
<protein>
    <submittedName>
        <fullName evidence="2">Tetratricopeptide repeat-containing protein</fullName>
    </submittedName>
</protein>
<sequence>MKNIFLHIALFFSLVCFSQNEQLAQYYYDKGDFEKAKISYEELLKEIPQNSQYFLRTIDCAQQLLQFESAEKAIQQRLEKYQQGNLLVELGYNFQLQKKDDTAKIYYEQAVERIKKNPNDVYGIANAFERKVLLDYALKSYQTASESDQNFNFNYQIGLLYGQMANMEMMIATFLDEAFTNPQNSIRIQNQLVRFMVDEGDANFNELLRKALILRTQKNQDIFWNHYLSWFYVQQKEFEKAFIQEKAIYKRNSESLANIVNLGQLAIEEENEAAAKEILGFVLENTQDLELLIQANSYLIEMKIEKAADNELVIIGKELEDLLKQFEISPFTLSLQLIQAHFTAFKLKKPEEAKAIVKSALELQLNDYEVANAKMELADILLYEEKFNQALIYYSQIELDLKNDVMAHEASLKAAKTSYFKTDFVWALKQFKELKSANTQLIANDALEYFLLINDNTVADSTQTALKQFAKGDYLLFQKRNEEAITQFLAILRNHKGEEIEAVTLLRLGKIYKKKGDFALALSQYQTIIDQHSDGIYIDEALYFAAEIYNKQVVPEKAKPLYEKIIFGHEDSIYFVEARKKFRQLRGDTIAP</sequence>
<dbReference type="Gene3D" id="1.25.40.10">
    <property type="entry name" value="Tetratricopeptide repeat domain"/>
    <property type="match status" value="2"/>
</dbReference>
<evidence type="ECO:0000256" key="1">
    <source>
        <dbReference type="PROSITE-ProRule" id="PRU00339"/>
    </source>
</evidence>
<dbReference type="SUPFAM" id="SSF48452">
    <property type="entry name" value="TPR-like"/>
    <property type="match status" value="3"/>
</dbReference>
<keyword evidence="1" id="KW-0802">TPR repeat</keyword>
<dbReference type="EMBL" id="FRBU01000007">
    <property type="protein sequence ID" value="SHL43702.1"/>
    <property type="molecule type" value="Genomic_DNA"/>
</dbReference>
<dbReference type="PANTHER" id="PTHR12558:SF13">
    <property type="entry name" value="CELL DIVISION CYCLE PROTEIN 27 HOMOLOG"/>
    <property type="match status" value="1"/>
</dbReference>
<keyword evidence="3" id="KW-1185">Reference proteome</keyword>
<dbReference type="RefSeq" id="WP_073352379.1">
    <property type="nucleotide sequence ID" value="NZ_FRBU01000007.1"/>
</dbReference>
<dbReference type="SMART" id="SM00028">
    <property type="entry name" value="TPR"/>
    <property type="match status" value="5"/>
</dbReference>
<gene>
    <name evidence="2" type="ORF">SAMN05443669_100785</name>
</gene>
<dbReference type="InterPro" id="IPR019734">
    <property type="entry name" value="TPR_rpt"/>
</dbReference>
<dbReference type="AlphaFoldDB" id="A0A1M7ALN7"/>
<evidence type="ECO:0000313" key="3">
    <source>
        <dbReference type="Proteomes" id="UP000184260"/>
    </source>
</evidence>
<organism evidence="2 3">
    <name type="scientific">Flavobacterium xanthum</name>
    <dbReference type="NCBI Taxonomy" id="69322"/>
    <lineage>
        <taxon>Bacteria</taxon>
        <taxon>Pseudomonadati</taxon>
        <taxon>Bacteroidota</taxon>
        <taxon>Flavobacteriia</taxon>
        <taxon>Flavobacteriales</taxon>
        <taxon>Flavobacteriaceae</taxon>
        <taxon>Flavobacterium</taxon>
    </lineage>
</organism>
<dbReference type="PROSITE" id="PS50005">
    <property type="entry name" value="TPR"/>
    <property type="match status" value="1"/>
</dbReference>
<dbReference type="Proteomes" id="UP000184260">
    <property type="component" value="Unassembled WGS sequence"/>
</dbReference>
<dbReference type="PANTHER" id="PTHR12558">
    <property type="entry name" value="CELL DIVISION CYCLE 16,23,27"/>
    <property type="match status" value="1"/>
</dbReference>
<dbReference type="InterPro" id="IPR011990">
    <property type="entry name" value="TPR-like_helical_dom_sf"/>
</dbReference>
<name>A0A1M7ALN7_9FLAO</name>